<protein>
    <recommendedName>
        <fullName evidence="2">HTH marR-type domain-containing protein</fullName>
    </recommendedName>
</protein>
<keyword evidence="4" id="KW-1185">Reference proteome</keyword>
<evidence type="ECO:0000256" key="1">
    <source>
        <dbReference type="SAM" id="MobiDB-lite"/>
    </source>
</evidence>
<dbReference type="SUPFAM" id="SSF46785">
    <property type="entry name" value="Winged helix' DNA-binding domain"/>
    <property type="match status" value="1"/>
</dbReference>
<dbReference type="SMART" id="SM00347">
    <property type="entry name" value="HTH_MARR"/>
    <property type="match status" value="1"/>
</dbReference>
<proteinExistence type="predicted"/>
<name>A0A919MV61_9ACTN</name>
<evidence type="ECO:0000313" key="4">
    <source>
        <dbReference type="Proteomes" id="UP000636960"/>
    </source>
</evidence>
<dbReference type="Proteomes" id="UP000636960">
    <property type="component" value="Unassembled WGS sequence"/>
</dbReference>
<dbReference type="InterPro" id="IPR036388">
    <property type="entry name" value="WH-like_DNA-bd_sf"/>
</dbReference>
<dbReference type="PANTHER" id="PTHR33164">
    <property type="entry name" value="TRANSCRIPTIONAL REGULATOR, MARR FAMILY"/>
    <property type="match status" value="1"/>
</dbReference>
<dbReference type="PROSITE" id="PS50995">
    <property type="entry name" value="HTH_MARR_2"/>
    <property type="match status" value="1"/>
</dbReference>
<dbReference type="PANTHER" id="PTHR33164:SF57">
    <property type="entry name" value="MARR-FAMILY TRANSCRIPTIONAL REGULATOR"/>
    <property type="match status" value="1"/>
</dbReference>
<dbReference type="Pfam" id="PF01047">
    <property type="entry name" value="MarR"/>
    <property type="match status" value="1"/>
</dbReference>
<dbReference type="EMBL" id="BOMV01000097">
    <property type="protein sequence ID" value="GIF01047.1"/>
    <property type="molecule type" value="Genomic_DNA"/>
</dbReference>
<dbReference type="InterPro" id="IPR000835">
    <property type="entry name" value="HTH_MarR-typ"/>
</dbReference>
<dbReference type="Gene3D" id="1.10.10.10">
    <property type="entry name" value="Winged helix-like DNA-binding domain superfamily/Winged helix DNA-binding domain"/>
    <property type="match status" value="1"/>
</dbReference>
<evidence type="ECO:0000313" key="3">
    <source>
        <dbReference type="EMBL" id="GIF01047.1"/>
    </source>
</evidence>
<dbReference type="InterPro" id="IPR039422">
    <property type="entry name" value="MarR/SlyA-like"/>
</dbReference>
<evidence type="ECO:0000259" key="2">
    <source>
        <dbReference type="PROSITE" id="PS50995"/>
    </source>
</evidence>
<dbReference type="PRINTS" id="PR00598">
    <property type="entry name" value="HTHMARR"/>
</dbReference>
<dbReference type="AlphaFoldDB" id="A0A919MV61"/>
<accession>A0A919MV61</accession>
<sequence>MITQHGPVRVSDLAAWQGVDKSTVTPQVRRLEERGLVTRHGDPGDRRAALLTPTGDGSRKLEEIDEAGAHLFGRALESWSATDRAQLATLMQRLADQLASGT</sequence>
<feature type="compositionally biased region" description="Basic and acidic residues" evidence="1">
    <location>
        <begin position="35"/>
        <end position="48"/>
    </location>
</feature>
<gene>
    <name evidence="3" type="ORF">Ari01nite_85110</name>
</gene>
<dbReference type="InterPro" id="IPR036390">
    <property type="entry name" value="WH_DNA-bd_sf"/>
</dbReference>
<dbReference type="GO" id="GO:0006950">
    <property type="term" value="P:response to stress"/>
    <property type="evidence" value="ECO:0007669"/>
    <property type="project" value="TreeGrafter"/>
</dbReference>
<comment type="caution">
    <text evidence="3">The sequence shown here is derived from an EMBL/GenBank/DDBJ whole genome shotgun (WGS) entry which is preliminary data.</text>
</comment>
<feature type="region of interest" description="Disordered" evidence="1">
    <location>
        <begin position="35"/>
        <end position="58"/>
    </location>
</feature>
<organism evidence="3 4">
    <name type="scientific">Paractinoplanes rishiriensis</name>
    <dbReference type="NCBI Taxonomy" id="1050105"/>
    <lineage>
        <taxon>Bacteria</taxon>
        <taxon>Bacillati</taxon>
        <taxon>Actinomycetota</taxon>
        <taxon>Actinomycetes</taxon>
        <taxon>Micromonosporales</taxon>
        <taxon>Micromonosporaceae</taxon>
        <taxon>Paractinoplanes</taxon>
    </lineage>
</organism>
<dbReference type="GO" id="GO:0003700">
    <property type="term" value="F:DNA-binding transcription factor activity"/>
    <property type="evidence" value="ECO:0007669"/>
    <property type="project" value="InterPro"/>
</dbReference>
<reference evidence="3" key="1">
    <citation type="submission" date="2021-01" db="EMBL/GenBank/DDBJ databases">
        <title>Whole genome shotgun sequence of Actinoplanes rishiriensis NBRC 108556.</title>
        <authorList>
            <person name="Komaki H."/>
            <person name="Tamura T."/>
        </authorList>
    </citation>
    <scope>NUCLEOTIDE SEQUENCE</scope>
    <source>
        <strain evidence="3">NBRC 108556</strain>
    </source>
</reference>
<feature type="domain" description="HTH marR-type" evidence="2">
    <location>
        <begin position="1"/>
        <end position="96"/>
    </location>
</feature>